<organism evidence="2 3">
    <name type="scientific">Pristionchus mayeri</name>
    <dbReference type="NCBI Taxonomy" id="1317129"/>
    <lineage>
        <taxon>Eukaryota</taxon>
        <taxon>Metazoa</taxon>
        <taxon>Ecdysozoa</taxon>
        <taxon>Nematoda</taxon>
        <taxon>Chromadorea</taxon>
        <taxon>Rhabditida</taxon>
        <taxon>Rhabditina</taxon>
        <taxon>Diplogasteromorpha</taxon>
        <taxon>Diplogasteroidea</taxon>
        <taxon>Neodiplogasteridae</taxon>
        <taxon>Pristionchus</taxon>
    </lineage>
</organism>
<evidence type="ECO:0000313" key="3">
    <source>
        <dbReference type="Proteomes" id="UP001328107"/>
    </source>
</evidence>
<sequence length="188" mass="20787">RVPVSTVIAKMEGDVDLHGCSSVLDLLNVRANGEAVDGGNETILSARQICNDHFKSLVTEWDLHTAKLRTRRSGNSMVQSCPLYHKKTADANRYRVVDKSTSKASKIAKTTKTAPKPAKKSTQTRSSVRSTSGGTRKRKVIQESEESELDGDVFGDEGEGEQGDEGNEEHEDEFINRVIGEEYEEIYL</sequence>
<dbReference type="EMBL" id="BTRK01000005">
    <property type="protein sequence ID" value="GMR53749.1"/>
    <property type="molecule type" value="Genomic_DNA"/>
</dbReference>
<feature type="region of interest" description="Disordered" evidence="1">
    <location>
        <begin position="97"/>
        <end position="178"/>
    </location>
</feature>
<accession>A0AAN5CZW1</accession>
<proteinExistence type="predicted"/>
<comment type="caution">
    <text evidence="2">The sequence shown here is derived from an EMBL/GenBank/DDBJ whole genome shotgun (WGS) entry which is preliminary data.</text>
</comment>
<feature type="non-terminal residue" evidence="2">
    <location>
        <position position="1"/>
    </location>
</feature>
<dbReference type="Proteomes" id="UP001328107">
    <property type="component" value="Unassembled WGS sequence"/>
</dbReference>
<evidence type="ECO:0000313" key="2">
    <source>
        <dbReference type="EMBL" id="GMR53749.1"/>
    </source>
</evidence>
<protein>
    <submittedName>
        <fullName evidence="2">Uncharacterized protein</fullName>
    </submittedName>
</protein>
<feature type="compositionally biased region" description="Low complexity" evidence="1">
    <location>
        <begin position="102"/>
        <end position="134"/>
    </location>
</feature>
<feature type="non-terminal residue" evidence="2">
    <location>
        <position position="188"/>
    </location>
</feature>
<keyword evidence="3" id="KW-1185">Reference proteome</keyword>
<reference evidence="3" key="1">
    <citation type="submission" date="2022-10" db="EMBL/GenBank/DDBJ databases">
        <title>Genome assembly of Pristionchus species.</title>
        <authorList>
            <person name="Yoshida K."/>
            <person name="Sommer R.J."/>
        </authorList>
    </citation>
    <scope>NUCLEOTIDE SEQUENCE [LARGE SCALE GENOMIC DNA]</scope>
    <source>
        <strain evidence="3">RS5460</strain>
    </source>
</reference>
<gene>
    <name evidence="2" type="ORF">PMAYCL1PPCAC_23944</name>
</gene>
<dbReference type="AlphaFoldDB" id="A0AAN5CZW1"/>
<name>A0AAN5CZW1_9BILA</name>
<feature type="compositionally biased region" description="Acidic residues" evidence="1">
    <location>
        <begin position="143"/>
        <end position="172"/>
    </location>
</feature>
<evidence type="ECO:0000256" key="1">
    <source>
        <dbReference type="SAM" id="MobiDB-lite"/>
    </source>
</evidence>